<dbReference type="EMBL" id="BAABJZ010000012">
    <property type="protein sequence ID" value="GAA4877846.1"/>
    <property type="molecule type" value="Genomic_DNA"/>
</dbReference>
<comment type="function">
    <text evidence="3">Nucleotide-binding protein.</text>
</comment>
<proteinExistence type="inferred from homology"/>
<dbReference type="InterPro" id="IPR035570">
    <property type="entry name" value="UPF0234_N"/>
</dbReference>
<comment type="caution">
    <text evidence="4">The sequence shown here is derived from an EMBL/GenBank/DDBJ whole genome shotgun (WGS) entry which is preliminary data.</text>
</comment>
<dbReference type="Gene3D" id="3.30.70.860">
    <property type="match status" value="1"/>
</dbReference>
<dbReference type="Gene3D" id="3.30.70.990">
    <property type="entry name" value="YajQ-like, domain 2"/>
    <property type="match status" value="1"/>
</dbReference>
<dbReference type="NCBIfam" id="NF003819">
    <property type="entry name" value="PRK05412.1"/>
    <property type="match status" value="1"/>
</dbReference>
<evidence type="ECO:0000313" key="4">
    <source>
        <dbReference type="EMBL" id="GAA4877846.1"/>
    </source>
</evidence>
<reference evidence="5" key="1">
    <citation type="journal article" date="2019" name="Int. J. Syst. Evol. Microbiol.">
        <title>The Global Catalogue of Microorganisms (GCM) 10K type strain sequencing project: providing services to taxonomists for standard genome sequencing and annotation.</title>
        <authorList>
            <consortium name="The Broad Institute Genomics Platform"/>
            <consortium name="The Broad Institute Genome Sequencing Center for Infectious Disease"/>
            <person name="Wu L."/>
            <person name="Ma J."/>
        </authorList>
    </citation>
    <scope>NUCLEOTIDE SEQUENCE [LARGE SCALE GENOMIC DNA]</scope>
    <source>
        <strain evidence="5">JCM 18401</strain>
    </source>
</reference>
<evidence type="ECO:0000256" key="3">
    <source>
        <dbReference type="HAMAP-Rule" id="MF_00632"/>
    </source>
</evidence>
<sequence>MPSFDIVSEVDAVEVKNAVDNANRELDTRFDFRGVEASFSFSAKDMLVSIKADSEFRIQQMETMLRGALAKRNVEASSMDLSSKAEFVGKTVTQNAKFKQGIEQPLAKKIVKMIKEEKLKVQASIQGEKLRVTGKKRDDLQAAMAMLRGADLEQPVQFENFRD</sequence>
<comment type="similarity">
    <text evidence="2 3">Belongs to the YajQ family.</text>
</comment>
<keyword evidence="1 3" id="KW-0547">Nucleotide-binding</keyword>
<dbReference type="PANTHER" id="PTHR30476">
    <property type="entry name" value="UPF0234 PROTEIN YAJQ"/>
    <property type="match status" value="1"/>
</dbReference>
<accession>A0ABP9EFS8</accession>
<name>A0ABP9EFS8_9GAMM</name>
<dbReference type="CDD" id="cd11740">
    <property type="entry name" value="YajQ_like"/>
    <property type="match status" value="1"/>
</dbReference>
<dbReference type="InterPro" id="IPR035571">
    <property type="entry name" value="UPF0234-like_C"/>
</dbReference>
<protein>
    <recommendedName>
        <fullName evidence="3">Nucleotide-binding protein GCM10023333_08910</fullName>
    </recommendedName>
</protein>
<gene>
    <name evidence="4" type="ORF">GCM10023333_08910</name>
</gene>
<dbReference type="HAMAP" id="MF_00632">
    <property type="entry name" value="UPF0234"/>
    <property type="match status" value="1"/>
</dbReference>
<dbReference type="SUPFAM" id="SSF89963">
    <property type="entry name" value="YajQ-like"/>
    <property type="match status" value="2"/>
</dbReference>
<dbReference type="InterPro" id="IPR036183">
    <property type="entry name" value="YajQ-like_sf"/>
</dbReference>
<keyword evidence="5" id="KW-1185">Reference proteome</keyword>
<dbReference type="RefSeq" id="WP_345333825.1">
    <property type="nucleotide sequence ID" value="NZ_BAABJZ010000012.1"/>
</dbReference>
<dbReference type="Proteomes" id="UP001499988">
    <property type="component" value="Unassembled WGS sequence"/>
</dbReference>
<evidence type="ECO:0000313" key="5">
    <source>
        <dbReference type="Proteomes" id="UP001499988"/>
    </source>
</evidence>
<evidence type="ECO:0000256" key="1">
    <source>
        <dbReference type="ARBA" id="ARBA00022741"/>
    </source>
</evidence>
<evidence type="ECO:0000256" key="2">
    <source>
        <dbReference type="ARBA" id="ARBA00093450"/>
    </source>
</evidence>
<dbReference type="Pfam" id="PF04461">
    <property type="entry name" value="YajQ"/>
    <property type="match status" value="1"/>
</dbReference>
<dbReference type="PANTHER" id="PTHR30476:SF0">
    <property type="entry name" value="UPF0234 PROTEIN YAJQ"/>
    <property type="match status" value="1"/>
</dbReference>
<organism evidence="4 5">
    <name type="scientific">Ferrimonas pelagia</name>
    <dbReference type="NCBI Taxonomy" id="1177826"/>
    <lineage>
        <taxon>Bacteria</taxon>
        <taxon>Pseudomonadati</taxon>
        <taxon>Pseudomonadota</taxon>
        <taxon>Gammaproteobacteria</taxon>
        <taxon>Alteromonadales</taxon>
        <taxon>Ferrimonadaceae</taxon>
        <taxon>Ferrimonas</taxon>
    </lineage>
</organism>
<dbReference type="InterPro" id="IPR007551">
    <property type="entry name" value="YajQ/Smlt4090-like"/>
</dbReference>